<comment type="subcellular location">
    <subcellularLocation>
        <location evidence="1">Cytoplasm</location>
        <location evidence="1">Cytoskeleton</location>
    </subcellularLocation>
</comment>
<feature type="domain" description="F-BAR" evidence="7">
    <location>
        <begin position="39"/>
        <end position="306"/>
    </location>
</feature>
<feature type="compositionally biased region" description="Low complexity" evidence="6">
    <location>
        <begin position="370"/>
        <end position="387"/>
    </location>
</feature>
<dbReference type="EMBL" id="KQ474080">
    <property type="protein sequence ID" value="KPV74152.1"/>
    <property type="molecule type" value="Genomic_DNA"/>
</dbReference>
<dbReference type="OMA" id="NVWDYAN"/>
<dbReference type="PROSITE" id="PS51741">
    <property type="entry name" value="F_BAR"/>
    <property type="match status" value="1"/>
</dbReference>
<evidence type="ECO:0000259" key="7">
    <source>
        <dbReference type="PROSITE" id="PS51741"/>
    </source>
</evidence>
<feature type="compositionally biased region" description="Pro residues" evidence="6">
    <location>
        <begin position="433"/>
        <end position="446"/>
    </location>
</feature>
<dbReference type="Pfam" id="PF00611">
    <property type="entry name" value="FCH"/>
    <property type="match status" value="1"/>
</dbReference>
<keyword evidence="2" id="KW-0963">Cytoplasm</keyword>
<evidence type="ECO:0000256" key="6">
    <source>
        <dbReference type="SAM" id="MobiDB-lite"/>
    </source>
</evidence>
<feature type="compositionally biased region" description="Polar residues" evidence="6">
    <location>
        <begin position="469"/>
        <end position="478"/>
    </location>
</feature>
<proteinExistence type="predicted"/>
<dbReference type="GeneID" id="28974903"/>
<dbReference type="InterPro" id="IPR031160">
    <property type="entry name" value="F_BAR_dom"/>
</dbReference>
<name>A0A194S0L8_RHOGW</name>
<dbReference type="InterPro" id="IPR027267">
    <property type="entry name" value="AH/BAR_dom_sf"/>
</dbReference>
<dbReference type="Gene3D" id="1.20.1270.60">
    <property type="entry name" value="Arfaptin homology (AH) domain/BAR domain"/>
    <property type="match status" value="1"/>
</dbReference>
<evidence type="ECO:0000313" key="9">
    <source>
        <dbReference type="Proteomes" id="UP000053890"/>
    </source>
</evidence>
<dbReference type="PANTHER" id="PTHR23065:SF7">
    <property type="entry name" value="NOSTRIN, ISOFORM H"/>
    <property type="match status" value="1"/>
</dbReference>
<gene>
    <name evidence="8" type="ORF">RHOBADRAFT_44637</name>
</gene>
<feature type="compositionally biased region" description="Low complexity" evidence="6">
    <location>
        <begin position="493"/>
        <end position="508"/>
    </location>
</feature>
<evidence type="ECO:0000256" key="5">
    <source>
        <dbReference type="PROSITE-ProRule" id="PRU01077"/>
    </source>
</evidence>
<keyword evidence="4" id="KW-0206">Cytoskeleton</keyword>
<dbReference type="SMART" id="SM00055">
    <property type="entry name" value="FCH"/>
    <property type="match status" value="1"/>
</dbReference>
<evidence type="ECO:0000256" key="3">
    <source>
        <dbReference type="ARBA" id="ARBA00022553"/>
    </source>
</evidence>
<dbReference type="RefSeq" id="XP_018270201.1">
    <property type="nucleotide sequence ID" value="XM_018414455.1"/>
</dbReference>
<keyword evidence="3" id="KW-0597">Phosphoprotein</keyword>
<feature type="compositionally biased region" description="Low complexity" evidence="6">
    <location>
        <begin position="410"/>
        <end position="432"/>
    </location>
</feature>
<dbReference type="SUPFAM" id="SSF103657">
    <property type="entry name" value="BAR/IMD domain-like"/>
    <property type="match status" value="1"/>
</dbReference>
<keyword evidence="9" id="KW-1185">Reference proteome</keyword>
<dbReference type="GO" id="GO:0009898">
    <property type="term" value="C:cytoplasmic side of plasma membrane"/>
    <property type="evidence" value="ECO:0007669"/>
    <property type="project" value="TreeGrafter"/>
</dbReference>
<dbReference type="Proteomes" id="UP000053890">
    <property type="component" value="Unassembled WGS sequence"/>
</dbReference>
<evidence type="ECO:0000313" key="8">
    <source>
        <dbReference type="EMBL" id="KPV74152.1"/>
    </source>
</evidence>
<dbReference type="GO" id="GO:0007010">
    <property type="term" value="P:cytoskeleton organization"/>
    <property type="evidence" value="ECO:0007669"/>
    <property type="project" value="TreeGrafter"/>
</dbReference>
<feature type="region of interest" description="Disordered" evidence="6">
    <location>
        <begin position="1"/>
        <end position="35"/>
    </location>
</feature>
<accession>A0A194S0L8</accession>
<keyword evidence="5" id="KW-0175">Coiled coil</keyword>
<dbReference type="InterPro" id="IPR001060">
    <property type="entry name" value="FCH_dom"/>
</dbReference>
<feature type="region of interest" description="Disordered" evidence="6">
    <location>
        <begin position="337"/>
        <end position="508"/>
    </location>
</feature>
<dbReference type="STRING" id="578459.A0A194S0L8"/>
<dbReference type="GO" id="GO:0005543">
    <property type="term" value="F:phospholipid binding"/>
    <property type="evidence" value="ECO:0007669"/>
    <property type="project" value="TreeGrafter"/>
</dbReference>
<dbReference type="AlphaFoldDB" id="A0A194S0L8"/>
<dbReference type="OrthoDB" id="19092at2759"/>
<organism evidence="8 9">
    <name type="scientific">Rhodotorula graminis (strain WP1)</name>
    <dbReference type="NCBI Taxonomy" id="578459"/>
    <lineage>
        <taxon>Eukaryota</taxon>
        <taxon>Fungi</taxon>
        <taxon>Dikarya</taxon>
        <taxon>Basidiomycota</taxon>
        <taxon>Pucciniomycotina</taxon>
        <taxon>Microbotryomycetes</taxon>
        <taxon>Sporidiobolales</taxon>
        <taxon>Sporidiobolaceae</taxon>
        <taxon>Rhodotorula</taxon>
    </lineage>
</organism>
<sequence length="508" mass="55113">MSQARAPSHGRHRSTSGGPVGGSAQGEFRPPQDTSADLYDVCNAFWSAGHGGRRDADGKESDWGKEGFETVLGRVKSASKGIEDMRALLKERASASEDYAKRLIKLSKHPFGTGETGHMERAQVQLKNELESSAKSQQDLAQLLRNQEATAGEFAQKRDSLRKAQQQNVEKLWKNLLNQRAHVVKAKEKYEADAIQINALHAQASLLQGKELDKVSIKLDKVQQSVEVNERDYKNYANVLKQTTAEWNMAWKAFCDLVQDQEEERLEFVKSRMWDYANGLSAVAMQEDESAERTRTALEQCDPKVDIRIFVSQFGTGNLIPDPIPFVDVKAKEAPPKQGYKSARFIRSSTRIPGVKHSPSAVGDITRALGQQQAQPPRQGAAQPMQMSRSGSQPEAVAAARPQSRSANRASNPNLAAESAAAAPAPSPQQQHFPPPPSHPTAPPPDAALSPSRFAVSPSANLRARPSSEHITPASTSPAKPGHMSAGAFQNRLSLVSPSLGSSASAIG</sequence>
<dbReference type="GO" id="GO:0120104">
    <property type="term" value="C:mitotic actomyosin contractile ring, proximal layer"/>
    <property type="evidence" value="ECO:0007669"/>
    <property type="project" value="TreeGrafter"/>
</dbReference>
<feature type="non-terminal residue" evidence="8">
    <location>
        <position position="508"/>
    </location>
</feature>
<reference evidence="8 9" key="1">
    <citation type="journal article" date="2015" name="Front. Microbiol.">
        <title>Genome sequence of the plant growth promoting endophytic yeast Rhodotorula graminis WP1.</title>
        <authorList>
            <person name="Firrincieli A."/>
            <person name="Otillar R."/>
            <person name="Salamov A."/>
            <person name="Schmutz J."/>
            <person name="Khan Z."/>
            <person name="Redman R.S."/>
            <person name="Fleck N.D."/>
            <person name="Lindquist E."/>
            <person name="Grigoriev I.V."/>
            <person name="Doty S.L."/>
        </authorList>
    </citation>
    <scope>NUCLEOTIDE SEQUENCE [LARGE SCALE GENOMIC DNA]</scope>
    <source>
        <strain evidence="8 9">WP1</strain>
    </source>
</reference>
<protein>
    <recommendedName>
        <fullName evidence="7">F-BAR domain-containing protein</fullName>
    </recommendedName>
</protein>
<dbReference type="PANTHER" id="PTHR23065">
    <property type="entry name" value="PROLINE-SERINE-THREONINE PHOSPHATASE INTERACTING PROTEIN 1"/>
    <property type="match status" value="1"/>
</dbReference>
<evidence type="ECO:0000256" key="1">
    <source>
        <dbReference type="ARBA" id="ARBA00004245"/>
    </source>
</evidence>
<evidence type="ECO:0000256" key="4">
    <source>
        <dbReference type="ARBA" id="ARBA00023212"/>
    </source>
</evidence>
<evidence type="ECO:0000256" key="2">
    <source>
        <dbReference type="ARBA" id="ARBA00022490"/>
    </source>
</evidence>